<dbReference type="InterPro" id="IPR014217">
    <property type="entry name" value="Spore_III_AA"/>
</dbReference>
<dbReference type="AlphaFoldDB" id="A0A1M7P817"/>
<dbReference type="EMBL" id="FRCZ01000003">
    <property type="protein sequence ID" value="SHN12335.1"/>
    <property type="molecule type" value="Genomic_DNA"/>
</dbReference>
<protein>
    <submittedName>
        <fullName evidence="4">Stage III sporulation protein AA</fullName>
    </submittedName>
</protein>
<dbReference type="NCBIfam" id="TIGR02858">
    <property type="entry name" value="spore_III_AA"/>
    <property type="match status" value="1"/>
</dbReference>
<dbReference type="InterPro" id="IPR003593">
    <property type="entry name" value="AAA+_ATPase"/>
</dbReference>
<dbReference type="SUPFAM" id="SSF52540">
    <property type="entry name" value="P-loop containing nucleoside triphosphate hydrolases"/>
    <property type="match status" value="1"/>
</dbReference>
<dbReference type="OrthoDB" id="9768243at2"/>
<dbReference type="STRING" id="1027249.SAMN05216179_2039"/>
<proteinExistence type="predicted"/>
<keyword evidence="1" id="KW-0547">Nucleotide-binding</keyword>
<organism evidence="4 5">
    <name type="scientific">Gracilibacillus kekensis</name>
    <dbReference type="NCBI Taxonomy" id="1027249"/>
    <lineage>
        <taxon>Bacteria</taxon>
        <taxon>Bacillati</taxon>
        <taxon>Bacillota</taxon>
        <taxon>Bacilli</taxon>
        <taxon>Bacillales</taxon>
        <taxon>Bacillaceae</taxon>
        <taxon>Gracilibacillus</taxon>
    </lineage>
</organism>
<reference evidence="4 5" key="1">
    <citation type="submission" date="2016-11" db="EMBL/GenBank/DDBJ databases">
        <authorList>
            <person name="Jaros S."/>
            <person name="Januszkiewicz K."/>
            <person name="Wedrychowicz H."/>
        </authorList>
    </citation>
    <scope>NUCLEOTIDE SEQUENCE [LARGE SCALE GENOMIC DNA]</scope>
    <source>
        <strain evidence="4 5">CGMCC 1.10681</strain>
    </source>
</reference>
<dbReference type="Proteomes" id="UP000184184">
    <property type="component" value="Unassembled WGS sequence"/>
</dbReference>
<dbReference type="Gene3D" id="3.40.50.300">
    <property type="entry name" value="P-loop containing nucleotide triphosphate hydrolases"/>
    <property type="match status" value="1"/>
</dbReference>
<keyword evidence="5" id="KW-1185">Reference proteome</keyword>
<dbReference type="GO" id="GO:0005524">
    <property type="term" value="F:ATP binding"/>
    <property type="evidence" value="ECO:0007669"/>
    <property type="project" value="UniProtKB-KW"/>
</dbReference>
<gene>
    <name evidence="4" type="ORF">SAMN05216179_2039</name>
</gene>
<accession>A0A1M7P817</accession>
<evidence type="ECO:0000259" key="3">
    <source>
        <dbReference type="SMART" id="SM00382"/>
    </source>
</evidence>
<feature type="domain" description="AAA+ ATPase" evidence="3">
    <location>
        <begin position="136"/>
        <end position="273"/>
    </location>
</feature>
<dbReference type="RefSeq" id="WP_073201726.1">
    <property type="nucleotide sequence ID" value="NZ_FRCZ01000003.1"/>
</dbReference>
<evidence type="ECO:0000313" key="4">
    <source>
        <dbReference type="EMBL" id="SHN12335.1"/>
    </source>
</evidence>
<evidence type="ECO:0000256" key="2">
    <source>
        <dbReference type="ARBA" id="ARBA00022840"/>
    </source>
</evidence>
<dbReference type="InterPro" id="IPR027417">
    <property type="entry name" value="P-loop_NTPase"/>
</dbReference>
<dbReference type="InterPro" id="IPR045735">
    <property type="entry name" value="Spore_III_AA_AAA+_ATPase"/>
</dbReference>
<sequence length="307" mass="34479">MEQVLKILPNHISSTIKKYIEQKQIPIQEIRLRVNQAIEINDGSHVYWLNDTYFSASDATLFLNKISDFSLYRLEEELRNGFITIAGGHRIGISGSVIVENRIVKAIHHISSFNIRIAKPYFGIIQPYLPFLITDTIHNTLIIGPPQSGKTTLLRDIANYCASSTSKKKGYKTAIVDERSEICASINGVPQHLLAPRIDVLDRCPKAEGMMMFVRSMSPELIIVDEIGSQKDVEAIDEVIHAGVQLVSTIHGRSLSEISQRPTIKELVNKKVFQRFVILSNQNSVGEVVEIVDETGQPLYQSRVTIK</sequence>
<name>A0A1M7P817_9BACI</name>
<evidence type="ECO:0000256" key="1">
    <source>
        <dbReference type="ARBA" id="ARBA00022741"/>
    </source>
</evidence>
<keyword evidence="2" id="KW-0067">ATP-binding</keyword>
<dbReference type="PANTHER" id="PTHR20953">
    <property type="entry name" value="KINASE-RELATED"/>
    <property type="match status" value="1"/>
</dbReference>
<evidence type="ECO:0000313" key="5">
    <source>
        <dbReference type="Proteomes" id="UP000184184"/>
    </source>
</evidence>
<dbReference type="SMART" id="SM00382">
    <property type="entry name" value="AAA"/>
    <property type="match status" value="1"/>
</dbReference>
<dbReference type="PANTHER" id="PTHR20953:SF3">
    <property type="entry name" value="P-LOOP CONTAINING NUCLEOSIDE TRIPHOSPHATE HYDROLASES SUPERFAMILY PROTEIN"/>
    <property type="match status" value="1"/>
</dbReference>
<dbReference type="Pfam" id="PF19568">
    <property type="entry name" value="Spore_III_AA"/>
    <property type="match status" value="1"/>
</dbReference>